<dbReference type="InterPro" id="IPR027417">
    <property type="entry name" value="P-loop_NTPase"/>
</dbReference>
<dbReference type="SUPFAM" id="SSF52540">
    <property type="entry name" value="P-loop containing nucleoside triphosphate hydrolases"/>
    <property type="match status" value="1"/>
</dbReference>
<reference evidence="1" key="1">
    <citation type="submission" date="2019-03" db="EMBL/GenBank/DDBJ databases">
        <title>Single cell metagenomics reveals metabolic interactions within the superorganism composed of flagellate Streblomastix strix and complex community of Bacteroidetes bacteria on its surface.</title>
        <authorList>
            <person name="Treitli S.C."/>
            <person name="Kolisko M."/>
            <person name="Husnik F."/>
            <person name="Keeling P."/>
            <person name="Hampl V."/>
        </authorList>
    </citation>
    <scope>NUCLEOTIDE SEQUENCE</scope>
    <source>
        <strain evidence="1">STM</strain>
    </source>
</reference>
<organism evidence="1">
    <name type="scientific">termite gut metagenome</name>
    <dbReference type="NCBI Taxonomy" id="433724"/>
    <lineage>
        <taxon>unclassified sequences</taxon>
        <taxon>metagenomes</taxon>
        <taxon>organismal metagenomes</taxon>
    </lineage>
</organism>
<evidence type="ECO:0008006" key="2">
    <source>
        <dbReference type="Google" id="ProtNLM"/>
    </source>
</evidence>
<accession>A0A5J4S0S8</accession>
<comment type="caution">
    <text evidence="1">The sequence shown here is derived from an EMBL/GenBank/DDBJ whole genome shotgun (WGS) entry which is preliminary data.</text>
</comment>
<dbReference type="Gene3D" id="3.40.50.300">
    <property type="entry name" value="P-loop containing nucleotide triphosphate hydrolases"/>
    <property type="match status" value="1"/>
</dbReference>
<protein>
    <recommendedName>
        <fullName evidence="2">AAA+ ATPase domain-containing protein</fullName>
    </recommendedName>
</protein>
<sequence>MRRKKRAWTIHDLLNTPVKTFPFEERWYELFGQPERCGVWFIWGGSGNGKTSFVIQLCKELAKYTQILYDSFEEGYSLAMQDALRRFGMGAVSRRMKIVDGMPIDELSEMLSARCAPAAVVIDSFQHAQLTYPQFIAFTEKHPNMLLIFTSHADGRKPEGSAAQKARSTSSMRIYVEGYRAFSLGNRESRKGYYDVWEQQAYVYWGDPDYVDPYKFKFLKRL</sequence>
<dbReference type="AlphaFoldDB" id="A0A5J4S0S8"/>
<name>A0A5J4S0S8_9ZZZZ</name>
<evidence type="ECO:0000313" key="1">
    <source>
        <dbReference type="EMBL" id="KAA6339736.1"/>
    </source>
</evidence>
<dbReference type="EMBL" id="SNRY01000511">
    <property type="protein sequence ID" value="KAA6339736.1"/>
    <property type="molecule type" value="Genomic_DNA"/>
</dbReference>
<proteinExistence type="predicted"/>
<gene>
    <name evidence="1" type="ORF">EZS27_012334</name>
</gene>